<evidence type="ECO:0000256" key="1">
    <source>
        <dbReference type="ARBA" id="ARBA00022723"/>
    </source>
</evidence>
<dbReference type="InterPro" id="IPR036691">
    <property type="entry name" value="Endo/exonu/phosph_ase_sf"/>
</dbReference>
<dbReference type="Gene3D" id="3.60.10.10">
    <property type="entry name" value="Endonuclease/exonuclease/phosphatase"/>
    <property type="match status" value="1"/>
</dbReference>
<name>A0A150GUY4_GONPE</name>
<feature type="site" description="Interaction with DNA substrate" evidence="5">
    <location>
        <position position="258"/>
    </location>
</feature>
<keyword evidence="8" id="KW-1185">Reference proteome</keyword>
<evidence type="ECO:0000256" key="6">
    <source>
        <dbReference type="SAM" id="MobiDB-lite"/>
    </source>
</evidence>
<comment type="caution">
    <text evidence="7">The sequence shown here is derived from an EMBL/GenBank/DDBJ whole genome shotgun (WGS) entry which is preliminary data.</text>
</comment>
<keyword evidence="3 4" id="KW-0460">Magnesium</keyword>
<accession>A0A150GUY4</accession>
<organism evidence="7 8">
    <name type="scientific">Gonium pectorale</name>
    <name type="common">Green alga</name>
    <dbReference type="NCBI Taxonomy" id="33097"/>
    <lineage>
        <taxon>Eukaryota</taxon>
        <taxon>Viridiplantae</taxon>
        <taxon>Chlorophyta</taxon>
        <taxon>core chlorophytes</taxon>
        <taxon>Chlorophyceae</taxon>
        <taxon>CS clade</taxon>
        <taxon>Chlamydomonadales</taxon>
        <taxon>Volvocaceae</taxon>
        <taxon>Gonium</taxon>
    </lineage>
</organism>
<dbReference type="PANTHER" id="PTHR22748:SF4">
    <property type="entry name" value="DNA-(APURINIC OR APYRIMIDINIC SITE) ENDONUCLEASE 2"/>
    <property type="match status" value="1"/>
</dbReference>
<feature type="binding site" evidence="4">
    <location>
        <position position="257"/>
    </location>
    <ligand>
        <name>Mg(2+)</name>
        <dbReference type="ChEBI" id="CHEBI:18420"/>
        <label>1</label>
    </ligand>
</feature>
<dbReference type="GO" id="GO:0003906">
    <property type="term" value="F:DNA-(apurinic or apyrimidinic site) endonuclease activity"/>
    <property type="evidence" value="ECO:0007669"/>
    <property type="project" value="TreeGrafter"/>
</dbReference>
<dbReference type="GO" id="GO:0006284">
    <property type="term" value="P:base-excision repair"/>
    <property type="evidence" value="ECO:0007669"/>
    <property type="project" value="TreeGrafter"/>
</dbReference>
<evidence type="ECO:0000256" key="3">
    <source>
        <dbReference type="ARBA" id="ARBA00022842"/>
    </source>
</evidence>
<evidence type="ECO:0000256" key="4">
    <source>
        <dbReference type="PIRSR" id="PIRSR604808-2"/>
    </source>
</evidence>
<feature type="binding site" evidence="4">
    <location>
        <position position="258"/>
    </location>
    <ligand>
        <name>Mg(2+)</name>
        <dbReference type="ChEBI" id="CHEBI:18420"/>
        <label>1</label>
    </ligand>
</feature>
<dbReference type="STRING" id="33097.A0A150GUY4"/>
<evidence type="ECO:0008006" key="9">
    <source>
        <dbReference type="Google" id="ProtNLM"/>
    </source>
</evidence>
<dbReference type="OrthoDB" id="391817at2759"/>
<feature type="binding site" evidence="4">
    <location>
        <position position="24"/>
    </location>
    <ligand>
        <name>Mg(2+)</name>
        <dbReference type="ChEBI" id="CHEBI:18420"/>
        <label>1</label>
    </ligand>
</feature>
<proteinExistence type="predicted"/>
<feature type="site" description="Important for catalytic activity" evidence="5">
    <location>
        <position position="228"/>
    </location>
</feature>
<dbReference type="SUPFAM" id="SSF56219">
    <property type="entry name" value="DNase I-like"/>
    <property type="match status" value="1"/>
</dbReference>
<dbReference type="GO" id="GO:0008081">
    <property type="term" value="F:phosphoric diester hydrolase activity"/>
    <property type="evidence" value="ECO:0007669"/>
    <property type="project" value="TreeGrafter"/>
</dbReference>
<evidence type="ECO:0000313" key="7">
    <source>
        <dbReference type="EMBL" id="KXZ53641.1"/>
    </source>
</evidence>
<keyword evidence="1 4" id="KW-0479">Metal-binding</keyword>
<dbReference type="PANTHER" id="PTHR22748">
    <property type="entry name" value="AP ENDONUCLEASE"/>
    <property type="match status" value="1"/>
</dbReference>
<dbReference type="GO" id="GO:0005634">
    <property type="term" value="C:nucleus"/>
    <property type="evidence" value="ECO:0007669"/>
    <property type="project" value="TreeGrafter"/>
</dbReference>
<dbReference type="GO" id="GO:0008311">
    <property type="term" value="F:double-stranded DNA 3'-5' DNA exonuclease activity"/>
    <property type="evidence" value="ECO:0007669"/>
    <property type="project" value="TreeGrafter"/>
</dbReference>
<dbReference type="Proteomes" id="UP000075714">
    <property type="component" value="Unassembled WGS sequence"/>
</dbReference>
<evidence type="ECO:0000313" key="8">
    <source>
        <dbReference type="Proteomes" id="UP000075714"/>
    </source>
</evidence>
<reference evidence="8" key="1">
    <citation type="journal article" date="2016" name="Nat. Commun.">
        <title>The Gonium pectorale genome demonstrates co-option of cell cycle regulation during the evolution of multicellularity.</title>
        <authorList>
            <person name="Hanschen E.R."/>
            <person name="Marriage T.N."/>
            <person name="Ferris P.J."/>
            <person name="Hamaji T."/>
            <person name="Toyoda A."/>
            <person name="Fujiyama A."/>
            <person name="Neme R."/>
            <person name="Noguchi H."/>
            <person name="Minakuchi Y."/>
            <person name="Suzuki M."/>
            <person name="Kawai-Toyooka H."/>
            <person name="Smith D.R."/>
            <person name="Sparks H."/>
            <person name="Anderson J."/>
            <person name="Bakaric R."/>
            <person name="Luria V."/>
            <person name="Karger A."/>
            <person name="Kirschner M.W."/>
            <person name="Durand P.M."/>
            <person name="Michod R.E."/>
            <person name="Nozaki H."/>
            <person name="Olson B.J."/>
        </authorList>
    </citation>
    <scope>NUCLEOTIDE SEQUENCE [LARGE SCALE GENOMIC DNA]</scope>
    <source>
        <strain evidence="8">NIES-2863</strain>
    </source>
</reference>
<dbReference type="GO" id="GO:0046872">
    <property type="term" value="F:metal ion binding"/>
    <property type="evidence" value="ECO:0007669"/>
    <property type="project" value="UniProtKB-KW"/>
</dbReference>
<keyword evidence="4" id="KW-0464">Manganese</keyword>
<dbReference type="EMBL" id="LSYV01000007">
    <property type="protein sequence ID" value="KXZ53641.1"/>
    <property type="molecule type" value="Genomic_DNA"/>
</dbReference>
<evidence type="ECO:0000256" key="5">
    <source>
        <dbReference type="PIRSR" id="PIRSR604808-3"/>
    </source>
</evidence>
<dbReference type="InterPro" id="IPR004808">
    <property type="entry name" value="AP_endonuc_1"/>
</dbReference>
<comment type="cofactor">
    <cofactor evidence="4">
        <name>Mg(2+)</name>
        <dbReference type="ChEBI" id="CHEBI:18420"/>
    </cofactor>
    <cofactor evidence="4">
        <name>Mn(2+)</name>
        <dbReference type="ChEBI" id="CHEBI:29035"/>
    </cofactor>
    <text evidence="4">Probably binds two magnesium or manganese ions per subunit.</text>
</comment>
<sequence>MELRYKSFRGFMDRFTVDIACFQEVKLPEARVTKELACVPGFQSFWATSTSKPGYSGVTTWCRCPEAAPRQAAADCLGGEEQPELDTEGRVVLTDHGAFVLINVYVPNAGDRPERARLEYKLAFLRALRRKMDELTAEGRQASGSECRRGRRALMPPVREQCPAEPRDVHAAIGYDTLYDERELSELRSMAAAYPDVWRRLHPEQEGTYTVWEERTSARAFNVGLRIDYVFVSLGLLPYVESCEVLSANDIPPKWSDHAALLFKLRVRSQVTSSAISAEPAAQEGSLPAEAHPEAPGGHGGDDQQVGNVGGSCHMWYGHQLSHVF</sequence>
<protein>
    <recommendedName>
        <fullName evidence="9">Endonuclease/exonuclease/phosphatase domain-containing protein</fullName>
    </recommendedName>
</protein>
<dbReference type="PROSITE" id="PS51435">
    <property type="entry name" value="AP_NUCLEASE_F1_4"/>
    <property type="match status" value="1"/>
</dbReference>
<keyword evidence="2" id="KW-0378">Hydrolase</keyword>
<evidence type="ECO:0000256" key="2">
    <source>
        <dbReference type="ARBA" id="ARBA00022801"/>
    </source>
</evidence>
<feature type="region of interest" description="Disordered" evidence="6">
    <location>
        <begin position="277"/>
        <end position="305"/>
    </location>
</feature>
<gene>
    <name evidence="7" type="ORF">GPECTOR_6g558</name>
</gene>
<dbReference type="AlphaFoldDB" id="A0A150GUY4"/>